<evidence type="ECO:0000256" key="2">
    <source>
        <dbReference type="ARBA" id="ARBA00022723"/>
    </source>
</evidence>
<evidence type="ECO:0000259" key="6">
    <source>
        <dbReference type="Pfam" id="PF14464"/>
    </source>
</evidence>
<keyword evidence="5" id="KW-0482">Metalloprotease</keyword>
<proteinExistence type="predicted"/>
<evidence type="ECO:0000256" key="5">
    <source>
        <dbReference type="ARBA" id="ARBA00023049"/>
    </source>
</evidence>
<organism evidence="7 8">
    <name type="scientific">Ammoniphilus oxalaticus</name>
    <dbReference type="NCBI Taxonomy" id="66863"/>
    <lineage>
        <taxon>Bacteria</taxon>
        <taxon>Bacillati</taxon>
        <taxon>Bacillota</taxon>
        <taxon>Bacilli</taxon>
        <taxon>Bacillales</taxon>
        <taxon>Paenibacillaceae</taxon>
        <taxon>Aneurinibacillus group</taxon>
        <taxon>Ammoniphilus</taxon>
    </lineage>
</organism>
<feature type="domain" description="JAB" evidence="6">
    <location>
        <begin position="11"/>
        <end position="117"/>
    </location>
</feature>
<evidence type="ECO:0000256" key="4">
    <source>
        <dbReference type="ARBA" id="ARBA00022833"/>
    </source>
</evidence>
<keyword evidence="8" id="KW-1185">Reference proteome</keyword>
<evidence type="ECO:0000313" key="7">
    <source>
        <dbReference type="EMBL" id="RKD26516.1"/>
    </source>
</evidence>
<reference evidence="7 8" key="1">
    <citation type="submission" date="2016-08" db="EMBL/GenBank/DDBJ databases">
        <title>Novel Firmicute Genomes.</title>
        <authorList>
            <person name="Poppleton D.I."/>
            <person name="Gribaldo S."/>
        </authorList>
    </citation>
    <scope>NUCLEOTIDE SEQUENCE [LARGE SCALE GENOMIC DNA]</scope>
    <source>
        <strain evidence="7 8">RAOx-1</strain>
    </source>
</reference>
<keyword evidence="3" id="KW-0378">Hydrolase</keyword>
<evidence type="ECO:0000256" key="3">
    <source>
        <dbReference type="ARBA" id="ARBA00022801"/>
    </source>
</evidence>
<protein>
    <recommendedName>
        <fullName evidence="6">JAB domain-containing protein</fullName>
    </recommendedName>
</protein>
<dbReference type="EMBL" id="MCHY01000003">
    <property type="protein sequence ID" value="RKD26516.1"/>
    <property type="molecule type" value="Genomic_DNA"/>
</dbReference>
<dbReference type="AlphaFoldDB" id="A0A419SQ42"/>
<dbReference type="SUPFAM" id="SSF102712">
    <property type="entry name" value="JAB1/MPN domain"/>
    <property type="match status" value="1"/>
</dbReference>
<name>A0A419SQ42_9BACL</name>
<keyword evidence="4" id="KW-0862">Zinc</keyword>
<sequence>MEKMIKYRQLSSNDNEAGGILIGRILIESSDYIIDDITVPMKNDICRRTRFIRSSKEHQEYFNEKWEESEGRCFYLGEWHTHPEDIPYPSFIDFNDWERIVHQGHESNDMFFIIVGIKKIHVWHKRANSKQSTLLS</sequence>
<evidence type="ECO:0000256" key="1">
    <source>
        <dbReference type="ARBA" id="ARBA00022670"/>
    </source>
</evidence>
<comment type="caution">
    <text evidence="7">The sequence shown here is derived from an EMBL/GenBank/DDBJ whole genome shotgun (WGS) entry which is preliminary data.</text>
</comment>
<dbReference type="InterPro" id="IPR028090">
    <property type="entry name" value="JAB_dom_prok"/>
</dbReference>
<dbReference type="Proteomes" id="UP000284219">
    <property type="component" value="Unassembled WGS sequence"/>
</dbReference>
<evidence type="ECO:0000313" key="8">
    <source>
        <dbReference type="Proteomes" id="UP000284219"/>
    </source>
</evidence>
<dbReference type="Pfam" id="PF14464">
    <property type="entry name" value="Prok-JAB"/>
    <property type="match status" value="1"/>
</dbReference>
<dbReference type="GO" id="GO:0006508">
    <property type="term" value="P:proteolysis"/>
    <property type="evidence" value="ECO:0007669"/>
    <property type="project" value="UniProtKB-KW"/>
</dbReference>
<dbReference type="Gene3D" id="3.40.140.10">
    <property type="entry name" value="Cytidine Deaminase, domain 2"/>
    <property type="match status" value="1"/>
</dbReference>
<dbReference type="GO" id="GO:0008237">
    <property type="term" value="F:metallopeptidase activity"/>
    <property type="evidence" value="ECO:0007669"/>
    <property type="project" value="UniProtKB-KW"/>
</dbReference>
<accession>A0A419SQ42</accession>
<keyword evidence="1" id="KW-0645">Protease</keyword>
<keyword evidence="2" id="KW-0479">Metal-binding</keyword>
<gene>
    <name evidence="7" type="ORF">BEP19_16685</name>
</gene>
<dbReference type="GO" id="GO:0046872">
    <property type="term" value="F:metal ion binding"/>
    <property type="evidence" value="ECO:0007669"/>
    <property type="project" value="UniProtKB-KW"/>
</dbReference>